<evidence type="ECO:0000256" key="10">
    <source>
        <dbReference type="RuleBase" id="RU363043"/>
    </source>
</evidence>
<comment type="caution">
    <text evidence="12">The sequence shown here is derived from an EMBL/GenBank/DDBJ whole genome shotgun (WGS) entry which is preliminary data.</text>
</comment>
<feature type="transmembrane region" description="Helical" evidence="10">
    <location>
        <begin position="61"/>
        <end position="83"/>
    </location>
</feature>
<dbReference type="InterPro" id="IPR005672">
    <property type="entry name" value="Phosphate_PstA"/>
</dbReference>
<organism evidence="12 13">
    <name type="scientific">Microbacterium pullorum</name>
    <dbReference type="NCBI Taxonomy" id="2762236"/>
    <lineage>
        <taxon>Bacteria</taxon>
        <taxon>Bacillati</taxon>
        <taxon>Actinomycetota</taxon>
        <taxon>Actinomycetes</taxon>
        <taxon>Micrococcales</taxon>
        <taxon>Microbacteriaceae</taxon>
        <taxon>Microbacterium</taxon>
    </lineage>
</organism>
<feature type="transmembrane region" description="Helical" evidence="10">
    <location>
        <begin position="95"/>
        <end position="122"/>
    </location>
</feature>
<sequence length="369" mass="38746">MTVTTAPAPSPTSTSEEAAPLRLTNGRLPGWAPWVLLGISAATVALLFGVVSLAGDAPFNIAGWAIVSALVYLALVTIISTVVEGRRKGVDRLVTGIVTVAFLIAMVPLVSVAITVITNGIAGISAEFFTNSMRNVVGEGGGALHAIVGTLLITLAAAAISIPIGLFTAIYLIEYGAGKRLARGITFFVDVMTGIPSIVAGLFAFALFALFFGPGVRMGIMGSVALSVLMIPVVVRSTEEMLRLVPNELREAAYALGVPKWLTIVKVVLPTSIAGITTGIMLSISRVIGETAPLLITAGMATSMNYNLFEGRMASLPVFVYTQYMNQGIPGWAYLDRAWAGALVLIVIVMVLNLLARLIARIFAPKMGR</sequence>
<evidence type="ECO:0000256" key="5">
    <source>
        <dbReference type="ARBA" id="ARBA00022475"/>
    </source>
</evidence>
<dbReference type="SUPFAM" id="SSF161098">
    <property type="entry name" value="MetI-like"/>
    <property type="match status" value="1"/>
</dbReference>
<dbReference type="InterPro" id="IPR035906">
    <property type="entry name" value="MetI-like_sf"/>
</dbReference>
<dbReference type="InterPro" id="IPR051408">
    <property type="entry name" value="Phosphate_transprt_permease"/>
</dbReference>
<evidence type="ECO:0000256" key="8">
    <source>
        <dbReference type="ARBA" id="ARBA00022989"/>
    </source>
</evidence>
<proteinExistence type="inferred from homology"/>
<evidence type="ECO:0000256" key="4">
    <source>
        <dbReference type="ARBA" id="ARBA00022448"/>
    </source>
</evidence>
<reference evidence="12 13" key="1">
    <citation type="submission" date="2020-08" db="EMBL/GenBank/DDBJ databases">
        <title>A Genomic Blueprint of the Chicken Gut Microbiome.</title>
        <authorList>
            <person name="Gilroy R."/>
            <person name="Ravi A."/>
            <person name="Getino M."/>
            <person name="Pursley I."/>
            <person name="Horton D.L."/>
            <person name="Alikhan N.-F."/>
            <person name="Baker D."/>
            <person name="Gharbi K."/>
            <person name="Hall N."/>
            <person name="Watson M."/>
            <person name="Adriaenssens E.M."/>
            <person name="Foster-Nyarko E."/>
            <person name="Jarju S."/>
            <person name="Secka A."/>
            <person name="Antonio M."/>
            <person name="Oren A."/>
            <person name="Chaudhuri R."/>
            <person name="La Ragione R.M."/>
            <person name="Hildebrand F."/>
            <person name="Pallen M.J."/>
        </authorList>
    </citation>
    <scope>NUCLEOTIDE SEQUENCE [LARGE SCALE GENOMIC DNA]</scope>
    <source>
        <strain evidence="12 13">Sa4CUA7</strain>
    </source>
</reference>
<dbReference type="Pfam" id="PF00528">
    <property type="entry name" value="BPD_transp_1"/>
    <property type="match status" value="1"/>
</dbReference>
<feature type="transmembrane region" description="Helical" evidence="10">
    <location>
        <begin position="185"/>
        <end position="212"/>
    </location>
</feature>
<feature type="transmembrane region" description="Helical" evidence="10">
    <location>
        <begin position="338"/>
        <end position="360"/>
    </location>
</feature>
<dbReference type="EMBL" id="JACSQP010000001">
    <property type="protein sequence ID" value="MBD7956330.1"/>
    <property type="molecule type" value="Genomic_DNA"/>
</dbReference>
<dbReference type="NCBIfam" id="TIGR00974">
    <property type="entry name" value="3a0107s02c"/>
    <property type="match status" value="1"/>
</dbReference>
<feature type="transmembrane region" description="Helical" evidence="10">
    <location>
        <begin position="218"/>
        <end position="235"/>
    </location>
</feature>
<comment type="similarity">
    <text evidence="3 10">Belongs to the binding-protein-dependent transport system permease family. CysTW subfamily.</text>
</comment>
<evidence type="ECO:0000256" key="7">
    <source>
        <dbReference type="ARBA" id="ARBA00022692"/>
    </source>
</evidence>
<evidence type="ECO:0000313" key="13">
    <source>
        <dbReference type="Proteomes" id="UP000648352"/>
    </source>
</evidence>
<comment type="subcellular location">
    <subcellularLocation>
        <location evidence="2 10">Cell membrane</location>
        <topology evidence="2 10">Multi-pass membrane protein</topology>
    </subcellularLocation>
</comment>
<keyword evidence="4" id="KW-0813">Transport</keyword>
<dbReference type="PANTHER" id="PTHR42922:SF1">
    <property type="entry name" value="PHOSPHATE TRANSPORT SYSTEM PERMEASE PROTEIN PSTA"/>
    <property type="match status" value="1"/>
</dbReference>
<evidence type="ECO:0000256" key="3">
    <source>
        <dbReference type="ARBA" id="ARBA00007069"/>
    </source>
</evidence>
<dbReference type="PROSITE" id="PS50928">
    <property type="entry name" value="ABC_TM1"/>
    <property type="match status" value="1"/>
</dbReference>
<name>A0ABR8RYR8_9MICO</name>
<evidence type="ECO:0000259" key="11">
    <source>
        <dbReference type="PROSITE" id="PS50928"/>
    </source>
</evidence>
<dbReference type="Gene3D" id="1.10.3720.10">
    <property type="entry name" value="MetI-like"/>
    <property type="match status" value="1"/>
</dbReference>
<protein>
    <recommendedName>
        <fullName evidence="10">Phosphate transport system permease protein PstA</fullName>
    </recommendedName>
</protein>
<keyword evidence="5 10" id="KW-1003">Cell membrane</keyword>
<keyword evidence="13" id="KW-1185">Reference proteome</keyword>
<comment type="function">
    <text evidence="1">Part of the binding-protein-dependent transport system for phosphate; probably responsible for the translocation of the substrate across the membrane.</text>
</comment>
<dbReference type="PANTHER" id="PTHR42922">
    <property type="entry name" value="PHOSPHATE TRANSPORT SYSTEM PERMEASE PROTEIN PSTA"/>
    <property type="match status" value="1"/>
</dbReference>
<keyword evidence="6" id="KW-0592">Phosphate transport</keyword>
<gene>
    <name evidence="12" type="primary">pstA</name>
    <name evidence="12" type="ORF">H9651_01610</name>
</gene>
<evidence type="ECO:0000256" key="1">
    <source>
        <dbReference type="ARBA" id="ARBA00003510"/>
    </source>
</evidence>
<accession>A0ABR8RYR8</accession>
<feature type="transmembrane region" description="Helical" evidence="10">
    <location>
        <begin position="142"/>
        <end position="173"/>
    </location>
</feature>
<evidence type="ECO:0000256" key="6">
    <source>
        <dbReference type="ARBA" id="ARBA00022592"/>
    </source>
</evidence>
<keyword evidence="7 10" id="KW-0812">Transmembrane</keyword>
<feature type="domain" description="ABC transmembrane type-1" evidence="11">
    <location>
        <begin position="147"/>
        <end position="356"/>
    </location>
</feature>
<evidence type="ECO:0000256" key="9">
    <source>
        <dbReference type="ARBA" id="ARBA00023136"/>
    </source>
</evidence>
<dbReference type="Proteomes" id="UP000648352">
    <property type="component" value="Unassembled WGS sequence"/>
</dbReference>
<dbReference type="RefSeq" id="WP_191717344.1">
    <property type="nucleotide sequence ID" value="NZ_JACSQP010000001.1"/>
</dbReference>
<feature type="transmembrane region" description="Helical" evidence="10">
    <location>
        <begin position="31"/>
        <end position="55"/>
    </location>
</feature>
<evidence type="ECO:0000256" key="2">
    <source>
        <dbReference type="ARBA" id="ARBA00004651"/>
    </source>
</evidence>
<evidence type="ECO:0000313" key="12">
    <source>
        <dbReference type="EMBL" id="MBD7956330.1"/>
    </source>
</evidence>
<keyword evidence="9 10" id="KW-0472">Membrane</keyword>
<dbReference type="CDD" id="cd06261">
    <property type="entry name" value="TM_PBP2"/>
    <property type="match status" value="1"/>
</dbReference>
<dbReference type="InterPro" id="IPR000515">
    <property type="entry name" value="MetI-like"/>
</dbReference>
<keyword evidence="8 10" id="KW-1133">Transmembrane helix</keyword>